<feature type="transmembrane region" description="Helical" evidence="8">
    <location>
        <begin position="143"/>
        <end position="164"/>
    </location>
</feature>
<dbReference type="SUPFAM" id="SSF90123">
    <property type="entry name" value="ABC transporter transmembrane region"/>
    <property type="match status" value="1"/>
</dbReference>
<keyword evidence="12" id="KW-1185">Reference proteome</keyword>
<keyword evidence="2 8" id="KW-0812">Transmembrane</keyword>
<feature type="transmembrane region" description="Helical" evidence="8">
    <location>
        <begin position="280"/>
        <end position="299"/>
    </location>
</feature>
<dbReference type="GO" id="GO:0005524">
    <property type="term" value="F:ATP binding"/>
    <property type="evidence" value="ECO:0007669"/>
    <property type="project" value="UniProtKB-KW"/>
</dbReference>
<dbReference type="PROSITE" id="PS50929">
    <property type="entry name" value="ABC_TM1F"/>
    <property type="match status" value="1"/>
</dbReference>
<keyword evidence="6 8" id="KW-0472">Membrane</keyword>
<feature type="compositionally biased region" description="Basic residues" evidence="7">
    <location>
        <begin position="705"/>
        <end position="720"/>
    </location>
</feature>
<keyword evidence="5 8" id="KW-1133">Transmembrane helix</keyword>
<reference evidence="12" key="1">
    <citation type="submission" date="2018-05" db="EMBL/GenBank/DDBJ databases">
        <authorList>
            <person name="Liu B.-T."/>
        </authorList>
    </citation>
    <scope>NUCLEOTIDE SEQUENCE [LARGE SCALE GENOMIC DNA]</scope>
    <source>
        <strain evidence="12">WD6-1</strain>
    </source>
</reference>
<feature type="transmembrane region" description="Helical" evidence="8">
    <location>
        <begin position="176"/>
        <end position="197"/>
    </location>
</feature>
<accession>A0A2U2BX53</accession>
<dbReference type="PROSITE" id="PS50893">
    <property type="entry name" value="ABC_TRANSPORTER_2"/>
    <property type="match status" value="1"/>
</dbReference>
<dbReference type="Gene3D" id="3.40.50.300">
    <property type="entry name" value="P-loop containing nucleotide triphosphate hydrolases"/>
    <property type="match status" value="1"/>
</dbReference>
<dbReference type="GO" id="GO:0140359">
    <property type="term" value="F:ABC-type transporter activity"/>
    <property type="evidence" value="ECO:0007669"/>
    <property type="project" value="InterPro"/>
</dbReference>
<dbReference type="OrthoDB" id="7614182at2"/>
<dbReference type="Proteomes" id="UP000245168">
    <property type="component" value="Unassembled WGS sequence"/>
</dbReference>
<dbReference type="RefSeq" id="WP_109251877.1">
    <property type="nucleotide sequence ID" value="NZ_QEXV01000001.1"/>
</dbReference>
<evidence type="ECO:0000259" key="10">
    <source>
        <dbReference type="PROSITE" id="PS50929"/>
    </source>
</evidence>
<dbReference type="InterPro" id="IPR036640">
    <property type="entry name" value="ABC1_TM_sf"/>
</dbReference>
<dbReference type="SMART" id="SM00382">
    <property type="entry name" value="AAA"/>
    <property type="match status" value="1"/>
</dbReference>
<dbReference type="GO" id="GO:0034040">
    <property type="term" value="F:ATPase-coupled lipid transmembrane transporter activity"/>
    <property type="evidence" value="ECO:0007669"/>
    <property type="project" value="TreeGrafter"/>
</dbReference>
<protein>
    <submittedName>
        <fullName evidence="11">Type I secretion system permease/ATPase</fullName>
    </submittedName>
</protein>
<evidence type="ECO:0000256" key="7">
    <source>
        <dbReference type="SAM" id="MobiDB-lite"/>
    </source>
</evidence>
<dbReference type="InterPro" id="IPR003593">
    <property type="entry name" value="AAA+_ATPase"/>
</dbReference>
<evidence type="ECO:0000256" key="3">
    <source>
        <dbReference type="ARBA" id="ARBA00022741"/>
    </source>
</evidence>
<evidence type="ECO:0000256" key="8">
    <source>
        <dbReference type="SAM" id="Phobius"/>
    </source>
</evidence>
<evidence type="ECO:0000256" key="4">
    <source>
        <dbReference type="ARBA" id="ARBA00022840"/>
    </source>
</evidence>
<dbReference type="PANTHER" id="PTHR24221">
    <property type="entry name" value="ATP-BINDING CASSETTE SUB-FAMILY B"/>
    <property type="match status" value="1"/>
</dbReference>
<dbReference type="EMBL" id="QEXV01000001">
    <property type="protein sequence ID" value="PWE18603.1"/>
    <property type="molecule type" value="Genomic_DNA"/>
</dbReference>
<comment type="caution">
    <text evidence="11">The sequence shown here is derived from an EMBL/GenBank/DDBJ whole genome shotgun (WGS) entry which is preliminary data.</text>
</comment>
<dbReference type="AlphaFoldDB" id="A0A2U2BX53"/>
<dbReference type="SUPFAM" id="SSF52540">
    <property type="entry name" value="P-loop containing nucleoside triphosphate hydrolases"/>
    <property type="match status" value="1"/>
</dbReference>
<evidence type="ECO:0000313" key="12">
    <source>
        <dbReference type="Proteomes" id="UP000245168"/>
    </source>
</evidence>
<sequence length="748" mass="81421">MILARELAPSSDAESIARGVEDAWDTEAFIDACRSSGLAARPVSGKPAKLFKETKAECFLLETVSGEWRVARRLDEKTLALLAEDETQRAERVEVGDLKDRLTGRVFEVTPPEPGRAAAGGDAQPDKPREWFWGVIREYRASFVYIAIAGLVINTLALAMPLFIMNVYDRVFPNQAFATLWVLAFGVMAAIGFELVLKLARAGLIDAIGKRVDYRISTRLFEKILNAPLLARREPTGAYISRFNEFNFVRDFFTSATVSSIVDIGFIIIFFGVIALIAGWLVLVPISGFLAVLGLGFILQQLNTKVIEDARANDSARHTMLFETVAALESVKTLGAERSLTRRWRGHVKSGAETNERLRRLTSFGMSASAMVQQLITVGLVVGGAYLFAAAQLSLGAIIAVVMLSSRALAPVGTMALLITRGRQAFSSLNALDRLMELPSEAQARAVSRPVTQARLELREASVRFEGADRDVLHDVTLKIEPGERVGVIGRVGSGKTTLCRLLGGLYPPDAGGYHIDGLDVRQYNVRDVRKSIRLVAANPELFSGTVRENLTLGDASVPNERLMQAAKLSGLLDFLAEGEAGFELDIGERGERLSSGQRRILALARAFVHPFRTLILDEPTANLDNWTEGQLVKRLSQAIAPDQTLIVATHRQPVLELVDRLIVLDNGKVMMDGPRDDVIARLQGRRDQEAAGQAAEADEAKSAGRSRRKAASGKTKAKTAKSGDDASESEETQSGSGSGRRGGRRTA</sequence>
<proteinExistence type="predicted"/>
<organism evidence="11 12">
    <name type="scientific">Marinicauda salina</name>
    <dbReference type="NCBI Taxonomy" id="2135793"/>
    <lineage>
        <taxon>Bacteria</taxon>
        <taxon>Pseudomonadati</taxon>
        <taxon>Pseudomonadota</taxon>
        <taxon>Alphaproteobacteria</taxon>
        <taxon>Maricaulales</taxon>
        <taxon>Maricaulaceae</taxon>
        <taxon>Marinicauda</taxon>
    </lineage>
</organism>
<feature type="domain" description="ABC transporter" evidence="9">
    <location>
        <begin position="458"/>
        <end position="692"/>
    </location>
</feature>
<evidence type="ECO:0000256" key="6">
    <source>
        <dbReference type="ARBA" id="ARBA00023136"/>
    </source>
</evidence>
<dbReference type="Pfam" id="PF00005">
    <property type="entry name" value="ABC_tran"/>
    <property type="match status" value="1"/>
</dbReference>
<comment type="subcellular location">
    <subcellularLocation>
        <location evidence="1">Cell membrane</location>
        <topology evidence="1">Multi-pass membrane protein</topology>
    </subcellularLocation>
</comment>
<dbReference type="Pfam" id="PF00664">
    <property type="entry name" value="ABC_membrane"/>
    <property type="match status" value="1"/>
</dbReference>
<dbReference type="PANTHER" id="PTHR24221:SF248">
    <property type="entry name" value="ABC TRANSPORTER TRANSMEMBRANE REGION"/>
    <property type="match status" value="1"/>
</dbReference>
<evidence type="ECO:0000256" key="1">
    <source>
        <dbReference type="ARBA" id="ARBA00004651"/>
    </source>
</evidence>
<dbReference type="GO" id="GO:0016887">
    <property type="term" value="F:ATP hydrolysis activity"/>
    <property type="evidence" value="ECO:0007669"/>
    <property type="project" value="InterPro"/>
</dbReference>
<dbReference type="Gene3D" id="1.20.1560.10">
    <property type="entry name" value="ABC transporter type 1, transmembrane domain"/>
    <property type="match status" value="1"/>
</dbReference>
<evidence type="ECO:0000256" key="5">
    <source>
        <dbReference type="ARBA" id="ARBA00022989"/>
    </source>
</evidence>
<feature type="transmembrane region" description="Helical" evidence="8">
    <location>
        <begin position="252"/>
        <end position="274"/>
    </location>
</feature>
<gene>
    <name evidence="11" type="ORF">DDZ18_03085</name>
</gene>
<dbReference type="GO" id="GO:0005886">
    <property type="term" value="C:plasma membrane"/>
    <property type="evidence" value="ECO:0007669"/>
    <property type="project" value="UniProtKB-SubCell"/>
</dbReference>
<evidence type="ECO:0000313" key="11">
    <source>
        <dbReference type="EMBL" id="PWE18603.1"/>
    </source>
</evidence>
<dbReference type="InterPro" id="IPR003439">
    <property type="entry name" value="ABC_transporter-like_ATP-bd"/>
</dbReference>
<evidence type="ECO:0000259" key="9">
    <source>
        <dbReference type="PROSITE" id="PS50893"/>
    </source>
</evidence>
<dbReference type="InterPro" id="IPR027417">
    <property type="entry name" value="P-loop_NTPase"/>
</dbReference>
<dbReference type="InterPro" id="IPR039421">
    <property type="entry name" value="Type_1_exporter"/>
</dbReference>
<feature type="region of interest" description="Disordered" evidence="7">
    <location>
        <begin position="686"/>
        <end position="748"/>
    </location>
</feature>
<evidence type="ECO:0000256" key="2">
    <source>
        <dbReference type="ARBA" id="ARBA00022692"/>
    </source>
</evidence>
<keyword evidence="4" id="KW-0067">ATP-binding</keyword>
<name>A0A2U2BX53_9PROT</name>
<dbReference type="CDD" id="cd18587">
    <property type="entry name" value="ABC_6TM_LapB_like"/>
    <property type="match status" value="1"/>
</dbReference>
<keyword evidence="3" id="KW-0547">Nucleotide-binding</keyword>
<dbReference type="InterPro" id="IPR011527">
    <property type="entry name" value="ABC1_TM_dom"/>
</dbReference>
<feature type="domain" description="ABC transmembrane type-1" evidence="10">
    <location>
        <begin position="146"/>
        <end position="424"/>
    </location>
</feature>